<dbReference type="Gene3D" id="2.170.130.30">
    <property type="match status" value="1"/>
</dbReference>
<dbReference type="EMBL" id="JAVBVO010000002">
    <property type="protein sequence ID" value="MDZ5757810.1"/>
    <property type="molecule type" value="Genomic_DNA"/>
</dbReference>
<evidence type="ECO:0000313" key="3">
    <source>
        <dbReference type="EMBL" id="MDZ5757810.1"/>
    </source>
</evidence>
<comment type="caution">
    <text evidence="3">The sequence shown here is derived from an EMBL/GenBank/DDBJ whole genome shotgun (WGS) entry which is preliminary data.</text>
</comment>
<feature type="compositionally biased region" description="Polar residues" evidence="1">
    <location>
        <begin position="114"/>
        <end position="124"/>
    </location>
</feature>
<name>A0AAW9JZR9_CARML</name>
<dbReference type="RefSeq" id="WP_056999778.1">
    <property type="nucleotide sequence ID" value="NZ_BJOJ01000038.1"/>
</dbReference>
<dbReference type="Proteomes" id="UP001290462">
    <property type="component" value="Unassembled WGS sequence"/>
</dbReference>
<evidence type="ECO:0000313" key="4">
    <source>
        <dbReference type="Proteomes" id="UP001290462"/>
    </source>
</evidence>
<feature type="domain" description="Transcobalamin-like C-terminal" evidence="2">
    <location>
        <begin position="189"/>
        <end position="261"/>
    </location>
</feature>
<feature type="compositionally biased region" description="Pro residues" evidence="1">
    <location>
        <begin position="143"/>
        <end position="154"/>
    </location>
</feature>
<accession>A0AAW9JZR9</accession>
<evidence type="ECO:0000256" key="1">
    <source>
        <dbReference type="SAM" id="MobiDB-lite"/>
    </source>
</evidence>
<gene>
    <name evidence="3" type="ORF">RAK27_03985</name>
</gene>
<dbReference type="AlphaFoldDB" id="A0AAW9JZR9"/>
<reference evidence="3" key="1">
    <citation type="submission" date="2023-08" db="EMBL/GenBank/DDBJ databases">
        <title>Genomic characterization of piscicolin 126 produced by Carnobacterium maltaromaticum CM22 strain isolated from salmon (Salmo salar).</title>
        <authorList>
            <person name="Gonzalez-Gragera E."/>
            <person name="Garcia-Lopez J.D."/>
            <person name="Teso-Perez C."/>
            <person name="Gimenez-Hernandez I."/>
            <person name="Peralta-Sanchez J.M."/>
            <person name="Valdivia E."/>
            <person name="Montalban-Lopez M."/>
            <person name="Martin-Platero A.M."/>
            <person name="Banos A."/>
            <person name="Martinez-Bueno M."/>
        </authorList>
    </citation>
    <scope>NUCLEOTIDE SEQUENCE</scope>
    <source>
        <strain evidence="3">CM22</strain>
    </source>
</reference>
<feature type="compositionally biased region" description="Basic and acidic residues" evidence="1">
    <location>
        <begin position="60"/>
        <end position="97"/>
    </location>
</feature>
<protein>
    <submittedName>
        <fullName evidence="3">DUF4430 domain-containing protein</fullName>
    </submittedName>
</protein>
<proteinExistence type="predicted"/>
<feature type="region of interest" description="Disordered" evidence="1">
    <location>
        <begin position="35"/>
        <end position="163"/>
    </location>
</feature>
<evidence type="ECO:0000259" key="2">
    <source>
        <dbReference type="Pfam" id="PF14478"/>
    </source>
</evidence>
<sequence>MNKRKIQIAVISIIAVLTLGGAFLNNKYAHVATPQQNKTQVVKKETKKDTVANSKKTAKEKKESLESEKKNESSKESSKDSSKEADTEKKIADKNVEKATSTVIESADDVQEEVANSTTNNETKNPVVEHKEEPNAPSTTPSQPEPTQPTPENKPTPEPKKEVTFSIKGTATNSSSYFISPQKVEMKEGQSVMDVLSDYCRNNGIQVGIRGGTYVAGINNLYEFAKGAESGWLYRVNGVFPSYGAAQYAVQVGDTIEWMYTENMGKDVGAPQV</sequence>
<organism evidence="3 4">
    <name type="scientific">Carnobacterium maltaromaticum</name>
    <name type="common">Carnobacterium piscicola</name>
    <dbReference type="NCBI Taxonomy" id="2751"/>
    <lineage>
        <taxon>Bacteria</taxon>
        <taxon>Bacillati</taxon>
        <taxon>Bacillota</taxon>
        <taxon>Bacilli</taxon>
        <taxon>Lactobacillales</taxon>
        <taxon>Carnobacteriaceae</taxon>
        <taxon>Carnobacterium</taxon>
    </lineage>
</organism>
<dbReference type="Pfam" id="PF14478">
    <property type="entry name" value="DUF4430"/>
    <property type="match status" value="1"/>
</dbReference>
<dbReference type="InterPro" id="IPR027954">
    <property type="entry name" value="Transcobalamin-like_C"/>
</dbReference>